<evidence type="ECO:0000256" key="2">
    <source>
        <dbReference type="ARBA" id="ARBA00022448"/>
    </source>
</evidence>
<comment type="subunit">
    <text evidence="10">Forms an energy-coupling factor (ECF) transporter complex composed of an ATP-binding protein (A component, CbiO), a transmembrane protein (T component, CbiQ) and 2 possible substrate-capture proteins (S components, CbiM and CbiN) of unknown stoichimetry.</text>
</comment>
<evidence type="ECO:0000256" key="10">
    <source>
        <dbReference type="HAMAP-Rule" id="MF_00330"/>
    </source>
</evidence>
<accession>A0A8J6YMS6</accession>
<evidence type="ECO:0000256" key="6">
    <source>
        <dbReference type="ARBA" id="ARBA00022989"/>
    </source>
</evidence>
<keyword evidence="9 10" id="KW-0170">Cobalt</keyword>
<comment type="function">
    <text evidence="10">Part of the energy-coupling factor (ECF) transporter complex CbiMNOQ involved in cobalt import.</text>
</comment>
<keyword evidence="8 10" id="KW-0472">Membrane</keyword>
<dbReference type="EMBL" id="JACZHT010000002">
    <property type="protein sequence ID" value="MBE1236759.1"/>
    <property type="molecule type" value="Genomic_DNA"/>
</dbReference>
<dbReference type="PANTHER" id="PTHR38662">
    <property type="entry name" value="COBALT TRANSPORT PROTEIN CBIN"/>
    <property type="match status" value="1"/>
</dbReference>
<dbReference type="GO" id="GO:0009236">
    <property type="term" value="P:cobalamin biosynthetic process"/>
    <property type="evidence" value="ECO:0007669"/>
    <property type="project" value="UniProtKB-UniRule"/>
</dbReference>
<evidence type="ECO:0000313" key="13">
    <source>
        <dbReference type="Proteomes" id="UP000631034"/>
    </source>
</evidence>
<keyword evidence="5 10" id="KW-0812">Transmembrane</keyword>
<evidence type="ECO:0000256" key="11">
    <source>
        <dbReference type="SAM" id="MobiDB-lite"/>
    </source>
</evidence>
<evidence type="ECO:0000256" key="9">
    <source>
        <dbReference type="ARBA" id="ARBA00023285"/>
    </source>
</evidence>
<dbReference type="Proteomes" id="UP000631034">
    <property type="component" value="Unassembled WGS sequence"/>
</dbReference>
<keyword evidence="2 10" id="KW-0813">Transport</keyword>
<reference evidence="12" key="1">
    <citation type="submission" date="2020-10" db="EMBL/GenBank/DDBJ databases">
        <title>Genome sequence of the unusual species of purple photosynthetic bacteria, Phaeovibrio sulfidiphilus DSM 23193, type strain.</title>
        <authorList>
            <person name="Kyndt J.A."/>
            <person name="Meyer T.E."/>
        </authorList>
    </citation>
    <scope>NUCLEOTIDE SEQUENCE</scope>
    <source>
        <strain evidence="12">DSM 23193</strain>
    </source>
</reference>
<dbReference type="InterPro" id="IPR003705">
    <property type="entry name" value="CbiN"/>
</dbReference>
<dbReference type="PANTHER" id="PTHR38662:SF1">
    <property type="entry name" value="COBALT TRANSPORT PROTEIN CBIN"/>
    <property type="match status" value="1"/>
</dbReference>
<evidence type="ECO:0000256" key="4">
    <source>
        <dbReference type="ARBA" id="ARBA00022573"/>
    </source>
</evidence>
<comment type="caution">
    <text evidence="12">The sequence shown here is derived from an EMBL/GenBank/DDBJ whole genome shotgun (WGS) entry which is preliminary data.</text>
</comment>
<dbReference type="GO" id="GO:0015087">
    <property type="term" value="F:cobalt ion transmembrane transporter activity"/>
    <property type="evidence" value="ECO:0007669"/>
    <property type="project" value="UniProtKB-UniRule"/>
</dbReference>
<evidence type="ECO:0000256" key="1">
    <source>
        <dbReference type="ARBA" id="ARBA00022426"/>
    </source>
</evidence>
<dbReference type="AlphaFoldDB" id="A0A8J6YMS6"/>
<feature type="transmembrane region" description="Helical" evidence="10">
    <location>
        <begin position="69"/>
        <end position="88"/>
    </location>
</feature>
<dbReference type="RefSeq" id="WP_192533766.1">
    <property type="nucleotide sequence ID" value="NZ_JACZHT010000002.1"/>
</dbReference>
<keyword evidence="13" id="KW-1185">Reference proteome</keyword>
<comment type="caution">
    <text evidence="10">Lacks conserved residue(s) required for the propagation of feature annotation.</text>
</comment>
<dbReference type="NCBIfam" id="TIGR01165">
    <property type="entry name" value="cbiN"/>
    <property type="match status" value="1"/>
</dbReference>
<dbReference type="NCBIfam" id="NF002780">
    <property type="entry name" value="PRK02898.1"/>
    <property type="match status" value="1"/>
</dbReference>
<comment type="pathway">
    <text evidence="10">Cofactor biosynthesis; adenosylcobalamin biosynthesis.</text>
</comment>
<dbReference type="UniPathway" id="UPA00148"/>
<name>A0A8J6YMS6_9PROT</name>
<comment type="subcellular location">
    <subcellularLocation>
        <location evidence="10">Cell membrane</location>
        <topology evidence="10">Multi-pass membrane protein</topology>
    </subcellularLocation>
</comment>
<evidence type="ECO:0000256" key="8">
    <source>
        <dbReference type="ARBA" id="ARBA00023136"/>
    </source>
</evidence>
<sequence>MSTARKNAWMFAGVILLALVPLVLHHGSGDEEIFGGADGQAGEIALALNPDYEPIAEPFWEPPSGEIESLLFALQAALGAGLIGFYFGRRSAESRRDEASGGASGAGSGPGTHARPRT</sequence>
<keyword evidence="7 10" id="KW-0406">Ion transport</keyword>
<keyword evidence="6 10" id="KW-1133">Transmembrane helix</keyword>
<evidence type="ECO:0000256" key="7">
    <source>
        <dbReference type="ARBA" id="ARBA00023065"/>
    </source>
</evidence>
<keyword evidence="3 10" id="KW-1003">Cell membrane</keyword>
<dbReference type="Pfam" id="PF02553">
    <property type="entry name" value="CbiN"/>
    <property type="match status" value="1"/>
</dbReference>
<evidence type="ECO:0000313" key="12">
    <source>
        <dbReference type="EMBL" id="MBE1236759.1"/>
    </source>
</evidence>
<organism evidence="12 13">
    <name type="scientific">Phaeovibrio sulfidiphilus</name>
    <dbReference type="NCBI Taxonomy" id="1220600"/>
    <lineage>
        <taxon>Bacteria</taxon>
        <taxon>Pseudomonadati</taxon>
        <taxon>Pseudomonadota</taxon>
        <taxon>Alphaproteobacteria</taxon>
        <taxon>Rhodospirillales</taxon>
        <taxon>Rhodospirillaceae</taxon>
        <taxon>Phaeovibrio</taxon>
    </lineage>
</organism>
<proteinExistence type="inferred from homology"/>
<keyword evidence="4 10" id="KW-0169">Cobalamin biosynthesis</keyword>
<comment type="similarity">
    <text evidence="10">Belongs to the CbiN family.</text>
</comment>
<keyword evidence="1 10" id="KW-0171">Cobalt transport</keyword>
<evidence type="ECO:0000256" key="5">
    <source>
        <dbReference type="ARBA" id="ARBA00022692"/>
    </source>
</evidence>
<feature type="region of interest" description="Disordered" evidence="11">
    <location>
        <begin position="96"/>
        <end position="118"/>
    </location>
</feature>
<dbReference type="GO" id="GO:0005886">
    <property type="term" value="C:plasma membrane"/>
    <property type="evidence" value="ECO:0007669"/>
    <property type="project" value="UniProtKB-SubCell"/>
</dbReference>
<dbReference type="HAMAP" id="MF_00330">
    <property type="entry name" value="CbiN"/>
    <property type="match status" value="1"/>
</dbReference>
<protein>
    <recommendedName>
        <fullName evidence="10">Cobalt transport protein CbiN</fullName>
    </recommendedName>
    <alternativeName>
        <fullName evidence="10">Energy-coupling factor transporter probable substrate-capture protein CbiN</fullName>
        <shortName evidence="10">ECF transporter S component CbiN</shortName>
    </alternativeName>
</protein>
<evidence type="ECO:0000256" key="3">
    <source>
        <dbReference type="ARBA" id="ARBA00022475"/>
    </source>
</evidence>
<gene>
    <name evidence="10" type="primary">cbiN</name>
    <name evidence="12" type="ORF">IHV25_03710</name>
</gene>